<dbReference type="InterPro" id="IPR011055">
    <property type="entry name" value="Dup_hybrid_motif"/>
</dbReference>
<evidence type="ECO:0000259" key="6">
    <source>
        <dbReference type="Pfam" id="PF24568"/>
    </source>
</evidence>
<evidence type="ECO:0000256" key="4">
    <source>
        <dbReference type="SAM" id="SignalP"/>
    </source>
</evidence>
<reference evidence="7 8" key="1">
    <citation type="submission" date="2020-08" db="EMBL/GenBank/DDBJ databases">
        <authorList>
            <person name="Ren C."/>
            <person name="Gu Y."/>
            <person name="Xu Y."/>
        </authorList>
    </citation>
    <scope>NUCLEOTIDE SEQUENCE [LARGE SCALE GENOMIC DNA]</scope>
    <source>
        <strain evidence="7 8">LBM18003</strain>
    </source>
</reference>
<dbReference type="RefSeq" id="WP_212507255.1">
    <property type="nucleotide sequence ID" value="NZ_CP060696.1"/>
</dbReference>
<keyword evidence="8" id="KW-1185">Reference proteome</keyword>
<dbReference type="PANTHER" id="PTHR21666:SF270">
    <property type="entry name" value="MUREIN HYDROLASE ACTIVATOR ENVC"/>
    <property type="match status" value="1"/>
</dbReference>
<evidence type="ECO:0000313" key="7">
    <source>
        <dbReference type="EMBL" id="QNO18190.1"/>
    </source>
</evidence>
<dbReference type="Proteomes" id="UP000516046">
    <property type="component" value="Chromosome"/>
</dbReference>
<evidence type="ECO:0000256" key="1">
    <source>
        <dbReference type="ARBA" id="ARBA00022729"/>
    </source>
</evidence>
<dbReference type="CDD" id="cd12797">
    <property type="entry name" value="M23_peptidase"/>
    <property type="match status" value="1"/>
</dbReference>
<sequence length="424" mass="44550">MAGKEHKAKKILSSIASLCIAAAVVLSPAVSTVYAADDVATLKQKQAEYAQQKKDNDAKLSQLRQDKSQKEAYKETLVSQISTLQNQIDTYNTQIQELDANILKTQQEIAGKQKDIAANTEKLKQRLCALYMSGGASNLEILLSAESVMDLADKTEALQMVTEHDTALIDTLKADMAAVKKQKDAIEQNRQDASTAKTAVSEKQNELSGLVSEAQSVIDDMASTESNLQSVSDSLAQKEEEAGKAVDQWYKEYEASEQKKKVEAAQQAAQNQSGSNDGGSGGGSASTGGGSAIGSGSMMWPVPSCTTITSPFGYRDSPGGIGSTNHKGVDIGASYGAQIVAADSGVVVQAGDNGWGYGNLVIIDHGNGLTTYYGHMSSVAVSSGQTVAKGQLIGYVGSTGNSTGPHCHFEVRSNGTAVDPMGYV</sequence>
<dbReference type="AlphaFoldDB" id="A0A7G9WHM8"/>
<accession>A0A7G9WHM8</accession>
<dbReference type="KEGG" id="caml:H6X83_00520"/>
<dbReference type="InterPro" id="IPR050570">
    <property type="entry name" value="Cell_wall_metabolism_enzyme"/>
</dbReference>
<feature type="compositionally biased region" description="Low complexity" evidence="3">
    <location>
        <begin position="264"/>
        <end position="275"/>
    </location>
</feature>
<dbReference type="Pfam" id="PF24568">
    <property type="entry name" value="CC_PcsB"/>
    <property type="match status" value="1"/>
</dbReference>
<dbReference type="SUPFAM" id="SSF51261">
    <property type="entry name" value="Duplicated hybrid motif"/>
    <property type="match status" value="1"/>
</dbReference>
<evidence type="ECO:0000259" key="5">
    <source>
        <dbReference type="Pfam" id="PF01551"/>
    </source>
</evidence>
<feature type="compositionally biased region" description="Gly residues" evidence="3">
    <location>
        <begin position="276"/>
        <end position="293"/>
    </location>
</feature>
<keyword evidence="2" id="KW-0175">Coiled coil</keyword>
<dbReference type="PANTHER" id="PTHR21666">
    <property type="entry name" value="PEPTIDASE-RELATED"/>
    <property type="match status" value="1"/>
</dbReference>
<feature type="region of interest" description="Disordered" evidence="3">
    <location>
        <begin position="261"/>
        <end position="293"/>
    </location>
</feature>
<feature type="chain" id="PRO_5028987501" evidence="4">
    <location>
        <begin position="36"/>
        <end position="424"/>
    </location>
</feature>
<dbReference type="GO" id="GO:0004222">
    <property type="term" value="F:metalloendopeptidase activity"/>
    <property type="evidence" value="ECO:0007669"/>
    <property type="project" value="TreeGrafter"/>
</dbReference>
<dbReference type="EMBL" id="CP060696">
    <property type="protein sequence ID" value="QNO18190.1"/>
    <property type="molecule type" value="Genomic_DNA"/>
</dbReference>
<feature type="signal peptide" evidence="4">
    <location>
        <begin position="1"/>
        <end position="35"/>
    </location>
</feature>
<name>A0A7G9WHM8_9FIRM</name>
<proteinExistence type="predicted"/>
<dbReference type="Pfam" id="PF01551">
    <property type="entry name" value="Peptidase_M23"/>
    <property type="match status" value="1"/>
</dbReference>
<protein>
    <submittedName>
        <fullName evidence="7">Peptidoglycan DD-metalloendopeptidase family protein</fullName>
    </submittedName>
</protein>
<feature type="region of interest" description="Disordered" evidence="3">
    <location>
        <begin position="188"/>
        <end position="207"/>
    </location>
</feature>
<feature type="compositionally biased region" description="Polar residues" evidence="3">
    <location>
        <begin position="191"/>
        <end position="202"/>
    </location>
</feature>
<dbReference type="Gene3D" id="6.10.250.3150">
    <property type="match status" value="1"/>
</dbReference>
<evidence type="ECO:0000256" key="3">
    <source>
        <dbReference type="SAM" id="MobiDB-lite"/>
    </source>
</evidence>
<feature type="domain" description="Peptidoglycan hydrolase PcsB coiled-coil" evidence="6">
    <location>
        <begin position="111"/>
        <end position="181"/>
    </location>
</feature>
<feature type="coiled-coil region" evidence="2">
    <location>
        <begin position="42"/>
        <end position="115"/>
    </location>
</feature>
<dbReference type="InterPro" id="IPR016047">
    <property type="entry name" value="M23ase_b-sheet_dom"/>
</dbReference>
<dbReference type="Gene3D" id="2.70.70.10">
    <property type="entry name" value="Glucose Permease (Domain IIA)"/>
    <property type="match status" value="1"/>
</dbReference>
<dbReference type="InterPro" id="IPR057309">
    <property type="entry name" value="PcsB_CC"/>
</dbReference>
<evidence type="ECO:0000313" key="8">
    <source>
        <dbReference type="Proteomes" id="UP000516046"/>
    </source>
</evidence>
<organism evidence="7 8">
    <name type="scientific">Caproicibacterium amylolyticum</name>
    <dbReference type="NCBI Taxonomy" id="2766537"/>
    <lineage>
        <taxon>Bacteria</taxon>
        <taxon>Bacillati</taxon>
        <taxon>Bacillota</taxon>
        <taxon>Clostridia</taxon>
        <taxon>Eubacteriales</taxon>
        <taxon>Oscillospiraceae</taxon>
        <taxon>Caproicibacterium</taxon>
    </lineage>
</organism>
<evidence type="ECO:0000256" key="2">
    <source>
        <dbReference type="SAM" id="Coils"/>
    </source>
</evidence>
<feature type="domain" description="M23ase beta-sheet core" evidence="5">
    <location>
        <begin position="325"/>
        <end position="420"/>
    </location>
</feature>
<keyword evidence="1 4" id="KW-0732">Signal</keyword>
<gene>
    <name evidence="7" type="ORF">H6X83_00520</name>
</gene>